<name>A0ABN9WQ96_9DINO</name>
<proteinExistence type="predicted"/>
<feature type="region of interest" description="Disordered" evidence="1">
    <location>
        <begin position="120"/>
        <end position="181"/>
    </location>
</feature>
<accession>A0ABN9WQ96</accession>
<dbReference type="Pfam" id="PF01419">
    <property type="entry name" value="Jacalin"/>
    <property type="match status" value="1"/>
</dbReference>
<evidence type="ECO:0000313" key="3">
    <source>
        <dbReference type="EMBL" id="CAK0888855.1"/>
    </source>
</evidence>
<dbReference type="EMBL" id="CAUYUJ010019140">
    <property type="protein sequence ID" value="CAK0888855.1"/>
    <property type="molecule type" value="Genomic_DNA"/>
</dbReference>
<reference evidence="3" key="1">
    <citation type="submission" date="2023-10" db="EMBL/GenBank/DDBJ databases">
        <authorList>
            <person name="Chen Y."/>
            <person name="Shah S."/>
            <person name="Dougan E. K."/>
            <person name="Thang M."/>
            <person name="Chan C."/>
        </authorList>
    </citation>
    <scope>NUCLEOTIDE SEQUENCE [LARGE SCALE GENOMIC DNA]</scope>
</reference>
<keyword evidence="4" id="KW-1185">Reference proteome</keyword>
<dbReference type="Proteomes" id="UP001189429">
    <property type="component" value="Unassembled WGS sequence"/>
</dbReference>
<feature type="domain" description="Jacalin-type lectin" evidence="2">
    <location>
        <begin position="16"/>
        <end position="112"/>
    </location>
</feature>
<evidence type="ECO:0000259" key="2">
    <source>
        <dbReference type="Pfam" id="PF01419"/>
    </source>
</evidence>
<dbReference type="Gene3D" id="2.100.10.30">
    <property type="entry name" value="Jacalin-like lectin domain"/>
    <property type="match status" value="1"/>
</dbReference>
<protein>
    <recommendedName>
        <fullName evidence="2">Jacalin-type lectin domain-containing protein</fullName>
    </recommendedName>
</protein>
<evidence type="ECO:0000256" key="1">
    <source>
        <dbReference type="SAM" id="MobiDB-lite"/>
    </source>
</evidence>
<dbReference type="InterPro" id="IPR001229">
    <property type="entry name" value="Jacalin-like_lectin_dom"/>
</dbReference>
<sequence length="181" mass="19938">MTADDKTCLVKVWGGGGPNGLPFDDSTEMVEINRLFSSLQVSQIKCGRHRWVDSIQLELGLGDTKWSLPEHGGKGGATDTLTFSEDQRIVAVDLRCERYIDNVSFWTDDGMEHVVGGPGGSYRGLWSSRRPSGTRPDASPRARGWWACTATPTSTWTPSASTWPRSNSTGRRKKSINRHVA</sequence>
<dbReference type="InterPro" id="IPR036404">
    <property type="entry name" value="Jacalin-like_lectin_dom_sf"/>
</dbReference>
<feature type="compositionally biased region" description="Low complexity" evidence="1">
    <location>
        <begin position="145"/>
        <end position="164"/>
    </location>
</feature>
<evidence type="ECO:0000313" key="4">
    <source>
        <dbReference type="Proteomes" id="UP001189429"/>
    </source>
</evidence>
<feature type="compositionally biased region" description="Basic residues" evidence="1">
    <location>
        <begin position="170"/>
        <end position="181"/>
    </location>
</feature>
<organism evidence="3 4">
    <name type="scientific">Prorocentrum cordatum</name>
    <dbReference type="NCBI Taxonomy" id="2364126"/>
    <lineage>
        <taxon>Eukaryota</taxon>
        <taxon>Sar</taxon>
        <taxon>Alveolata</taxon>
        <taxon>Dinophyceae</taxon>
        <taxon>Prorocentrales</taxon>
        <taxon>Prorocentraceae</taxon>
        <taxon>Prorocentrum</taxon>
    </lineage>
</organism>
<dbReference type="SUPFAM" id="SSF51101">
    <property type="entry name" value="Mannose-binding lectins"/>
    <property type="match status" value="1"/>
</dbReference>
<comment type="caution">
    <text evidence="3">The sequence shown here is derived from an EMBL/GenBank/DDBJ whole genome shotgun (WGS) entry which is preliminary data.</text>
</comment>
<gene>
    <name evidence="3" type="ORF">PCOR1329_LOCUS69561</name>
</gene>